<gene>
    <name evidence="2" type="ORF">ENV62_03290</name>
</gene>
<dbReference type="InterPro" id="IPR035985">
    <property type="entry name" value="Ubiquitin-activating_enz"/>
</dbReference>
<dbReference type="GO" id="GO:0004792">
    <property type="term" value="F:thiosulfate-cyanide sulfurtransferase activity"/>
    <property type="evidence" value="ECO:0007669"/>
    <property type="project" value="TreeGrafter"/>
</dbReference>
<dbReference type="InterPro" id="IPR000594">
    <property type="entry name" value="ThiF_NAD_FAD-bd"/>
</dbReference>
<feature type="domain" description="THIF-type NAD/FAD binding fold" evidence="1">
    <location>
        <begin position="217"/>
        <end position="399"/>
    </location>
</feature>
<keyword evidence="2" id="KW-0808">Transferase</keyword>
<reference evidence="2" key="1">
    <citation type="journal article" date="2020" name="mSystems">
        <title>Genome- and Community-Level Interaction Insights into Carbon Utilization and Element Cycling Functions of Hydrothermarchaeota in Hydrothermal Sediment.</title>
        <authorList>
            <person name="Zhou Z."/>
            <person name="Liu Y."/>
            <person name="Xu W."/>
            <person name="Pan J."/>
            <person name="Luo Z.H."/>
            <person name="Li M."/>
        </authorList>
    </citation>
    <scope>NUCLEOTIDE SEQUENCE [LARGE SCALE GENOMIC DNA]</scope>
    <source>
        <strain evidence="2">SpSt-776</strain>
    </source>
</reference>
<dbReference type="GO" id="GO:0008641">
    <property type="term" value="F:ubiquitin-like modifier activating enzyme activity"/>
    <property type="evidence" value="ECO:0007669"/>
    <property type="project" value="InterPro"/>
</dbReference>
<dbReference type="Pfam" id="PF00899">
    <property type="entry name" value="ThiF"/>
    <property type="match status" value="1"/>
</dbReference>
<dbReference type="SUPFAM" id="SSF69572">
    <property type="entry name" value="Activating enzymes of the ubiquitin-like proteins"/>
    <property type="match status" value="1"/>
</dbReference>
<accession>A0A7C3WGU6</accession>
<keyword evidence="2" id="KW-0548">Nucleotidyltransferase</keyword>
<protein>
    <submittedName>
        <fullName evidence="2">ThiF family adenylyltransferase</fullName>
    </submittedName>
</protein>
<organism evidence="2">
    <name type="scientific">Desulfobacca acetoxidans</name>
    <dbReference type="NCBI Taxonomy" id="60893"/>
    <lineage>
        <taxon>Bacteria</taxon>
        <taxon>Pseudomonadati</taxon>
        <taxon>Thermodesulfobacteriota</taxon>
        <taxon>Desulfobaccia</taxon>
        <taxon>Desulfobaccales</taxon>
        <taxon>Desulfobaccaceae</taxon>
        <taxon>Desulfobacca</taxon>
    </lineage>
</organism>
<dbReference type="GO" id="GO:0016779">
    <property type="term" value="F:nucleotidyltransferase activity"/>
    <property type="evidence" value="ECO:0007669"/>
    <property type="project" value="UniProtKB-KW"/>
</dbReference>
<evidence type="ECO:0000259" key="1">
    <source>
        <dbReference type="Pfam" id="PF00899"/>
    </source>
</evidence>
<dbReference type="Gene3D" id="3.40.50.720">
    <property type="entry name" value="NAD(P)-binding Rossmann-like Domain"/>
    <property type="match status" value="1"/>
</dbReference>
<dbReference type="PANTHER" id="PTHR10953:SF102">
    <property type="entry name" value="ADENYLYLTRANSFERASE AND SULFURTRANSFERASE MOCS3"/>
    <property type="match status" value="1"/>
</dbReference>
<dbReference type="EMBL" id="DTHB01000027">
    <property type="protein sequence ID" value="HGB14249.1"/>
    <property type="molecule type" value="Genomic_DNA"/>
</dbReference>
<evidence type="ECO:0000313" key="2">
    <source>
        <dbReference type="EMBL" id="HGB14249.1"/>
    </source>
</evidence>
<dbReference type="GO" id="GO:0005737">
    <property type="term" value="C:cytoplasm"/>
    <property type="evidence" value="ECO:0007669"/>
    <property type="project" value="TreeGrafter"/>
</dbReference>
<sequence length="420" mass="45955">MDTLKPSSTSALRLDRQLRIAGWNQQALERAAVGVVGDSDLLASLYVLSAAALGINCLKVIAPRLDATLTDMARKLNPELKLVELEGFYTHPLVGELFSDCPVIVDLSAYGLATKLALEQVFRENRAVVRGYCFQNGNSQGLRVFTYFRGREWQELEKVVPPRNFPGPHSDDGVLDIIVAGLVLEETKNLLMGHRVSGGLISYEHPKISAVPEALPILIVGAGALGNFVGLGLALSGFTNLTFMDPDVVDPTNLNRQIFFYDAVGRSKAKTLAHRLNRHYHTRARAEVGLFREDTQVEPYRIIIDCVDNFETRIILSEKAKAHGKILISGGTGVSAGQVVVYHPAQGGPTPAELLGLYEIVNRRGLDSYPRRREACIYQPDPAIIMTNQIVGGLMADACRLLALGGQPPNLFYERGVLLT</sequence>
<name>A0A7C3WGU6_9BACT</name>
<comment type="caution">
    <text evidence="2">The sequence shown here is derived from an EMBL/GenBank/DDBJ whole genome shotgun (WGS) entry which is preliminary data.</text>
</comment>
<dbReference type="PANTHER" id="PTHR10953">
    <property type="entry name" value="UBIQUITIN-ACTIVATING ENZYME E1"/>
    <property type="match status" value="1"/>
</dbReference>
<proteinExistence type="predicted"/>
<dbReference type="InterPro" id="IPR045886">
    <property type="entry name" value="ThiF/MoeB/HesA"/>
</dbReference>
<dbReference type="AlphaFoldDB" id="A0A7C3WGU6"/>